<keyword evidence="1" id="KW-0472">Membrane</keyword>
<evidence type="ECO:0000313" key="2">
    <source>
        <dbReference type="EMBL" id="CRZ11207.1"/>
    </source>
</evidence>
<proteinExistence type="predicted"/>
<evidence type="ECO:0000256" key="1">
    <source>
        <dbReference type="SAM" id="Phobius"/>
    </source>
</evidence>
<protein>
    <recommendedName>
        <fullName evidence="3">Nucleotide-diphospho-sugar transferase domain-containing protein</fullName>
    </recommendedName>
</protein>
<name>A0A0H5RC75_9EUKA</name>
<feature type="non-terminal residue" evidence="2">
    <location>
        <position position="1"/>
    </location>
</feature>
<evidence type="ECO:0008006" key="3">
    <source>
        <dbReference type="Google" id="ProtNLM"/>
    </source>
</evidence>
<keyword evidence="1" id="KW-1133">Transmembrane helix</keyword>
<feature type="transmembrane region" description="Helical" evidence="1">
    <location>
        <begin position="33"/>
        <end position="55"/>
    </location>
</feature>
<reference evidence="2" key="1">
    <citation type="submission" date="2015-04" db="EMBL/GenBank/DDBJ databases">
        <title>The genome sequence of the plant pathogenic Rhizarian Plasmodiophora brassicae reveals insights in its biotrophic life cycle and the origin of chitin synthesis.</title>
        <authorList>
            <person name="Schwelm A."/>
            <person name="Fogelqvist J."/>
            <person name="Knaust A."/>
            <person name="Julke S."/>
            <person name="Lilja T."/>
            <person name="Dhandapani V."/>
            <person name="Bonilla-Rosso G."/>
            <person name="Karlsson M."/>
            <person name="Shevchenko A."/>
            <person name="Choi S.R."/>
            <person name="Kim H.G."/>
            <person name="Park J.Y."/>
            <person name="Lim Y.P."/>
            <person name="Ludwig-Muller J."/>
            <person name="Dixelius C."/>
        </authorList>
    </citation>
    <scope>NUCLEOTIDE SEQUENCE</scope>
    <source>
        <tissue evidence="2">Potato root galls</tissue>
    </source>
</reference>
<accession>A0A0H5RC75</accession>
<organism evidence="2">
    <name type="scientific">Spongospora subterranea</name>
    <dbReference type="NCBI Taxonomy" id="70186"/>
    <lineage>
        <taxon>Eukaryota</taxon>
        <taxon>Sar</taxon>
        <taxon>Rhizaria</taxon>
        <taxon>Endomyxa</taxon>
        <taxon>Phytomyxea</taxon>
        <taxon>Plasmodiophorida</taxon>
        <taxon>Plasmodiophoridae</taxon>
        <taxon>Spongospora</taxon>
    </lineage>
</organism>
<keyword evidence="1" id="KW-0812">Transmembrane</keyword>
<sequence>ADNLIVQDPNQVMENKVEPGKSGKWLPNASPPVFLVISLSIVTFATVLLALSLIYTQEQTHLDNFLQATDFQVCQHHGLSRALSPDAICTLIVAPKSLSVQSSNTASADHTRFIFQSWKALKNVEFVIVSDDCTTLRLANIYGLATFIPSSGSAAEDFTYRYLFKLIDEILPVQSSTVGFSNGDIIYDSTLVDSVNHMVQHARDQGWRNWMLSGRRTNFDLPRHCMTSDSPFNVRFSRMVKIALETGSLYDSVAQDFFIFNRGIDLKWECIPPFLLGGVYFDNWFAGMIAHHPVIKAVDFSSVLHAYHVNHGHTRSLSHGSVSSTINRVIGYTGENYIAHGNLECMPWVATKNWTNGIEISSRNRDLEDSKVYDNFWACQSKQ</sequence>
<dbReference type="AlphaFoldDB" id="A0A0H5RC75"/>
<dbReference type="EMBL" id="HACM01010765">
    <property type="protein sequence ID" value="CRZ11207.1"/>
    <property type="molecule type" value="Transcribed_RNA"/>
</dbReference>